<evidence type="ECO:0000313" key="1">
    <source>
        <dbReference type="EMBL" id="CAG7653973.1"/>
    </source>
</evidence>
<evidence type="ECO:0000313" key="2">
    <source>
        <dbReference type="Proteomes" id="UP000730618"/>
    </source>
</evidence>
<proteinExistence type="predicted"/>
<organism evidence="1 2">
    <name type="scientific">Paenibacillus allorhizosphaerae</name>
    <dbReference type="NCBI Taxonomy" id="2849866"/>
    <lineage>
        <taxon>Bacteria</taxon>
        <taxon>Bacillati</taxon>
        <taxon>Bacillota</taxon>
        <taxon>Bacilli</taxon>
        <taxon>Bacillales</taxon>
        <taxon>Paenibacillaceae</taxon>
        <taxon>Paenibacillus</taxon>
    </lineage>
</organism>
<accession>A0ABM8VQB0</accession>
<dbReference type="RefSeq" id="WP_218101848.1">
    <property type="nucleotide sequence ID" value="NZ_CAJVCE010000021.1"/>
</dbReference>
<comment type="caution">
    <text evidence="1">The sequence shown here is derived from an EMBL/GenBank/DDBJ whole genome shotgun (WGS) entry which is preliminary data.</text>
</comment>
<reference evidence="1 2" key="1">
    <citation type="submission" date="2021-06" db="EMBL/GenBank/DDBJ databases">
        <authorList>
            <person name="Criscuolo A."/>
        </authorList>
    </citation>
    <scope>NUCLEOTIDE SEQUENCE [LARGE SCALE GENOMIC DNA]</scope>
    <source>
        <strain evidence="2">CIP 111802</strain>
    </source>
</reference>
<protein>
    <recommendedName>
        <fullName evidence="3">SIR2-like domain-containing protein</fullName>
    </recommendedName>
</protein>
<keyword evidence="2" id="KW-1185">Reference proteome</keyword>
<dbReference type="EMBL" id="CAJVCE010000021">
    <property type="protein sequence ID" value="CAG7653973.1"/>
    <property type="molecule type" value="Genomic_DNA"/>
</dbReference>
<gene>
    <name evidence="1" type="ORF">PAECIP111802_05638</name>
</gene>
<dbReference type="Proteomes" id="UP000730618">
    <property type="component" value="Unassembled WGS sequence"/>
</dbReference>
<sequence>MARAKIALFFGAGTEIGYGLPSGGKFALDLFRTPVEEDKAEFRKQLEKINNTSHYATKWLPNNYLKKRIHVFGKGDFEGIVTSSLEYRREEILTYLENFDEHVHKLLRYWSLSEEEVRMKYKEEMGFDIGDISYGQAVKLNNRLAESVRLFESDFFSAMLKILETQESRKLQRTVRAILELLIGSCGQRLISTLNEELFESAPEKLSVFDDLSGIFSLDYRTVGQTGMEIVLEEKPIPVSSQSSLTEIMIEVGRIVLEDLYSKAMDYQALIDSHFRYLYNPRAHWAKFTRISIFLHTVRRYISTRNDMDMDKLADGPGYYHDLEPLSQQAAIMAIGTTNYNSYVEQVLASRLIPSVPVYHLNGSVDEFYDPYCNNITIANPNEPWENGEHLLVPFMFTQSGVKPLTSITMSRKYVELYDKFKQSDIVCIIGYSFSGDDGHINGLFRALAVDGKKLIIFHYGDGNDLLLKREYQAKLRLTSPDHLDIFRIDENRTTKGIPWWERALQESLLMSVT</sequence>
<evidence type="ECO:0008006" key="3">
    <source>
        <dbReference type="Google" id="ProtNLM"/>
    </source>
</evidence>
<name>A0ABM8VQB0_9BACL</name>